<proteinExistence type="inferred from homology"/>
<dbReference type="Gene3D" id="6.10.140.1730">
    <property type="match status" value="1"/>
</dbReference>
<evidence type="ECO:0000256" key="2">
    <source>
        <dbReference type="ARBA" id="ARBA00022980"/>
    </source>
</evidence>
<dbReference type="InterPro" id="IPR002673">
    <property type="entry name" value="Ribosomal_eL29"/>
</dbReference>
<dbReference type="GO" id="GO:0022625">
    <property type="term" value="C:cytosolic large ribosomal subunit"/>
    <property type="evidence" value="ECO:0007669"/>
    <property type="project" value="TreeGrafter"/>
</dbReference>
<dbReference type="Pfam" id="PF01779">
    <property type="entry name" value="Ribosomal_L29e"/>
    <property type="match status" value="1"/>
</dbReference>
<gene>
    <name evidence="6" type="ORF">PGLA1383_LOCUS776</name>
</gene>
<keyword evidence="2 4" id="KW-0689">Ribosomal protein</keyword>
<evidence type="ECO:0000313" key="7">
    <source>
        <dbReference type="Proteomes" id="UP000654075"/>
    </source>
</evidence>
<dbReference type="EMBL" id="CAJNNV010000191">
    <property type="protein sequence ID" value="CAE8581763.1"/>
    <property type="molecule type" value="Genomic_DNA"/>
</dbReference>
<feature type="compositionally biased region" description="Basic residues" evidence="5">
    <location>
        <begin position="39"/>
        <end position="55"/>
    </location>
</feature>
<name>A0A813D0I7_POLGL</name>
<protein>
    <recommendedName>
        <fullName evidence="4">60S ribosomal protein L29</fullName>
    </recommendedName>
</protein>
<organism evidence="6 7">
    <name type="scientific">Polarella glacialis</name>
    <name type="common">Dinoflagellate</name>
    <dbReference type="NCBI Taxonomy" id="89957"/>
    <lineage>
        <taxon>Eukaryota</taxon>
        <taxon>Sar</taxon>
        <taxon>Alveolata</taxon>
        <taxon>Dinophyceae</taxon>
        <taxon>Suessiales</taxon>
        <taxon>Suessiaceae</taxon>
        <taxon>Polarella</taxon>
    </lineage>
</organism>
<keyword evidence="3 4" id="KW-0687">Ribonucleoprotein</keyword>
<dbReference type="AlphaFoldDB" id="A0A813D0I7"/>
<comment type="similarity">
    <text evidence="1 4">Belongs to the eukaryotic ribosomal protein eL29 family.</text>
</comment>
<evidence type="ECO:0000313" key="6">
    <source>
        <dbReference type="EMBL" id="CAE8581763.1"/>
    </source>
</evidence>
<comment type="caution">
    <text evidence="6">The sequence shown here is derived from an EMBL/GenBank/DDBJ whole genome shotgun (WGS) entry which is preliminary data.</text>
</comment>
<dbReference type="OrthoDB" id="996720at2759"/>
<evidence type="ECO:0000256" key="4">
    <source>
        <dbReference type="RuleBase" id="RU364026"/>
    </source>
</evidence>
<dbReference type="GO" id="GO:0003735">
    <property type="term" value="F:structural constituent of ribosome"/>
    <property type="evidence" value="ECO:0007669"/>
    <property type="project" value="UniProtKB-UniRule"/>
</dbReference>
<reference evidence="6" key="1">
    <citation type="submission" date="2021-02" db="EMBL/GenBank/DDBJ databases">
        <authorList>
            <person name="Dougan E. K."/>
            <person name="Rhodes N."/>
            <person name="Thang M."/>
            <person name="Chan C."/>
        </authorList>
    </citation>
    <scope>NUCLEOTIDE SEQUENCE</scope>
</reference>
<evidence type="ECO:0000256" key="5">
    <source>
        <dbReference type="SAM" id="MobiDB-lite"/>
    </source>
</evidence>
<evidence type="ECO:0000256" key="3">
    <source>
        <dbReference type="ARBA" id="ARBA00023274"/>
    </source>
</evidence>
<feature type="region of interest" description="Disordered" evidence="5">
    <location>
        <begin position="76"/>
        <end position="119"/>
    </location>
</feature>
<dbReference type="GO" id="GO:0002181">
    <property type="term" value="P:cytoplasmic translation"/>
    <property type="evidence" value="ECO:0007669"/>
    <property type="project" value="TreeGrafter"/>
</dbReference>
<dbReference type="PANTHER" id="PTHR12884">
    <property type="entry name" value="60S RIBOSOMAL PROTEIN L29"/>
    <property type="match status" value="1"/>
</dbReference>
<evidence type="ECO:0000256" key="1">
    <source>
        <dbReference type="ARBA" id="ARBA00010247"/>
    </source>
</evidence>
<accession>A0A813D0I7</accession>
<dbReference type="PANTHER" id="PTHR12884:SF0">
    <property type="entry name" value="60S RIBOSOMAL PROTEIN L29"/>
    <property type="match status" value="1"/>
</dbReference>
<dbReference type="Proteomes" id="UP000654075">
    <property type="component" value="Unassembled WGS sequence"/>
</dbReference>
<keyword evidence="7" id="KW-1185">Reference proteome</keyword>
<sequence length="119" mass="13970">LTSVRTPPPCCYPSHLACSYFVAAMAKSKNHTGHNQIYKNHRNGIKKERRPRKMSMRGMNCRFVRNQAFAKRGMKCTPEEKEERMAAQKEAQKRMEEKKVVEREERLKELSAEKTTKKK</sequence>
<feature type="non-terminal residue" evidence="6">
    <location>
        <position position="1"/>
    </location>
</feature>
<feature type="compositionally biased region" description="Basic and acidic residues" evidence="5">
    <location>
        <begin position="77"/>
        <end position="119"/>
    </location>
</feature>
<feature type="region of interest" description="Disordered" evidence="5">
    <location>
        <begin position="32"/>
        <end position="56"/>
    </location>
</feature>